<dbReference type="PANTHER" id="PTHR46082:SF6">
    <property type="entry name" value="AAA+ ATPASE DOMAIN-CONTAINING PROTEIN-RELATED"/>
    <property type="match status" value="1"/>
</dbReference>
<sequence>MEPISEGARQGVHPFCGPCTDETIAWFAPDTGSVNGIGTHFYGAVDPCLQCGSVVKRLFFCVLFIPLWPMGRYRVVTTRRSLTRTRYIGRRFPKSADNPYGLRGTTAEPAAQAQAEAEEVSKSWPEPPPSRLSDHPELRGERYQEAQNHWEFGFPERALPLYEEELAAHEAVLPADDTATLQLRQRVAEAYLAVGRLVEGLALLKQTHAHLKRVLGPSHPDTNRALNYMLNSGIQMSENEVLSYNVHLAHLKRTVGLDGPEALRVACALGSAHVMHSSVVQALEVLEDTLARAERTLGADHPDTVYVREELIAACEFAEYRAEPDDVLAATRARERLYGPDAPETLTAMRDLARLYASSRRHRRKAVDVLSIALERCERALGPEAPLTADVRRRLEELG</sequence>
<proteinExistence type="predicted"/>
<reference evidence="3" key="1">
    <citation type="submission" date="2023-07" db="EMBL/GenBank/DDBJ databases">
        <title>30 novel species of actinomycetes from the DSMZ collection.</title>
        <authorList>
            <person name="Nouioui I."/>
        </authorList>
    </citation>
    <scope>NUCLEOTIDE SEQUENCE [LARGE SCALE GENOMIC DNA]</scope>
    <source>
        <strain evidence="3">DSM 41770</strain>
    </source>
</reference>
<accession>A0ABU2REM9</accession>
<dbReference type="Proteomes" id="UP001183777">
    <property type="component" value="Unassembled WGS sequence"/>
</dbReference>
<keyword evidence="3" id="KW-1185">Reference proteome</keyword>
<evidence type="ECO:0000313" key="2">
    <source>
        <dbReference type="EMBL" id="MDT0427312.1"/>
    </source>
</evidence>
<evidence type="ECO:0000256" key="1">
    <source>
        <dbReference type="SAM" id="MobiDB-lite"/>
    </source>
</evidence>
<comment type="caution">
    <text evidence="2">The sequence shown here is derived from an EMBL/GenBank/DDBJ whole genome shotgun (WGS) entry which is preliminary data.</text>
</comment>
<dbReference type="InterPro" id="IPR011990">
    <property type="entry name" value="TPR-like_helical_dom_sf"/>
</dbReference>
<evidence type="ECO:0000313" key="3">
    <source>
        <dbReference type="Proteomes" id="UP001183777"/>
    </source>
</evidence>
<dbReference type="PANTHER" id="PTHR46082">
    <property type="entry name" value="ATP/GTP-BINDING PROTEIN-RELATED"/>
    <property type="match status" value="1"/>
</dbReference>
<gene>
    <name evidence="2" type="ORF">RM649_06605</name>
</gene>
<feature type="region of interest" description="Disordered" evidence="1">
    <location>
        <begin position="98"/>
        <end position="137"/>
    </location>
</feature>
<dbReference type="EMBL" id="JAVREX010000002">
    <property type="protein sequence ID" value="MDT0427312.1"/>
    <property type="molecule type" value="Genomic_DNA"/>
</dbReference>
<dbReference type="InterPro" id="IPR053137">
    <property type="entry name" value="NLR-like"/>
</dbReference>
<name>A0ABU2REM9_9ACTN</name>
<dbReference type="RefSeq" id="WP_200693880.1">
    <property type="nucleotide sequence ID" value="NZ_JAVREX010000002.1"/>
</dbReference>
<dbReference type="Gene3D" id="1.25.40.10">
    <property type="entry name" value="Tetratricopeptide repeat domain"/>
    <property type="match status" value="2"/>
</dbReference>
<protein>
    <submittedName>
        <fullName evidence="2">Tetratricopeptide repeat protein</fullName>
    </submittedName>
</protein>
<organism evidence="2 3">
    <name type="scientific">Streptomyces salyersiae</name>
    <dbReference type="NCBI Taxonomy" id="3075530"/>
    <lineage>
        <taxon>Bacteria</taxon>
        <taxon>Bacillati</taxon>
        <taxon>Actinomycetota</taxon>
        <taxon>Actinomycetes</taxon>
        <taxon>Kitasatosporales</taxon>
        <taxon>Streptomycetaceae</taxon>
        <taxon>Streptomyces</taxon>
    </lineage>
</organism>
<dbReference type="Pfam" id="PF13374">
    <property type="entry name" value="TPR_10"/>
    <property type="match status" value="2"/>
</dbReference>